<gene>
    <name evidence="1" type="ORF">ACFS2C_11815</name>
</gene>
<sequence>MTLPANGTEYRPCRYCHTAVLIYPPEDGADPLVTCGRCAGEPHAVISKLRRGVYGPVSELSERKPA</sequence>
<dbReference type="RefSeq" id="WP_377385010.1">
    <property type="nucleotide sequence ID" value="NZ_JBHSAN010000004.1"/>
</dbReference>
<organism evidence="1 2">
    <name type="scientific">Prauserella oleivorans</name>
    <dbReference type="NCBI Taxonomy" id="1478153"/>
    <lineage>
        <taxon>Bacteria</taxon>
        <taxon>Bacillati</taxon>
        <taxon>Actinomycetota</taxon>
        <taxon>Actinomycetes</taxon>
        <taxon>Pseudonocardiales</taxon>
        <taxon>Pseudonocardiaceae</taxon>
        <taxon>Prauserella</taxon>
    </lineage>
</organism>
<dbReference type="Proteomes" id="UP001597478">
    <property type="component" value="Unassembled WGS sequence"/>
</dbReference>
<evidence type="ECO:0000313" key="1">
    <source>
        <dbReference type="EMBL" id="MFD2800078.1"/>
    </source>
</evidence>
<keyword evidence="2" id="KW-1185">Reference proteome</keyword>
<reference evidence="2" key="1">
    <citation type="journal article" date="2019" name="Int. J. Syst. Evol. Microbiol.">
        <title>The Global Catalogue of Microorganisms (GCM) 10K type strain sequencing project: providing services to taxonomists for standard genome sequencing and annotation.</title>
        <authorList>
            <consortium name="The Broad Institute Genomics Platform"/>
            <consortium name="The Broad Institute Genome Sequencing Center for Infectious Disease"/>
            <person name="Wu L."/>
            <person name="Ma J."/>
        </authorList>
    </citation>
    <scope>NUCLEOTIDE SEQUENCE [LARGE SCALE GENOMIC DNA]</scope>
    <source>
        <strain evidence="2">IBRC-M 10906</strain>
    </source>
</reference>
<proteinExistence type="predicted"/>
<evidence type="ECO:0000313" key="2">
    <source>
        <dbReference type="Proteomes" id="UP001597478"/>
    </source>
</evidence>
<dbReference type="EMBL" id="JBHUOF010000013">
    <property type="protein sequence ID" value="MFD2800078.1"/>
    <property type="molecule type" value="Genomic_DNA"/>
</dbReference>
<protein>
    <submittedName>
        <fullName evidence="1">Uncharacterized protein</fullName>
    </submittedName>
</protein>
<name>A0ABW5WBW9_9PSEU</name>
<accession>A0ABW5WBW9</accession>
<comment type="caution">
    <text evidence="1">The sequence shown here is derived from an EMBL/GenBank/DDBJ whole genome shotgun (WGS) entry which is preliminary data.</text>
</comment>